<feature type="region of interest" description="Disordered" evidence="1">
    <location>
        <begin position="244"/>
        <end position="323"/>
    </location>
</feature>
<evidence type="ECO:0000256" key="1">
    <source>
        <dbReference type="SAM" id="MobiDB-lite"/>
    </source>
</evidence>
<reference evidence="2 3" key="1">
    <citation type="submission" date="2020-05" db="EMBL/GenBank/DDBJ databases">
        <title>MicrobeNet Type strains.</title>
        <authorList>
            <person name="Nicholson A.C."/>
        </authorList>
    </citation>
    <scope>NUCLEOTIDE SEQUENCE [LARGE SCALE GENOMIC DNA]</scope>
    <source>
        <strain evidence="2 3">JCM 14282</strain>
    </source>
</reference>
<gene>
    <name evidence="2" type="ORF">HLA99_09125</name>
</gene>
<dbReference type="EMBL" id="JABEMB010000011">
    <property type="protein sequence ID" value="NNH04007.1"/>
    <property type="molecule type" value="Genomic_DNA"/>
</dbReference>
<feature type="region of interest" description="Disordered" evidence="1">
    <location>
        <begin position="84"/>
        <end position="113"/>
    </location>
</feature>
<comment type="caution">
    <text evidence="2">The sequence shown here is derived from an EMBL/GenBank/DDBJ whole genome shotgun (WGS) entry which is preliminary data.</text>
</comment>
<accession>A0A7Y2M0L0</accession>
<protein>
    <submittedName>
        <fullName evidence="2">Uncharacterized protein</fullName>
    </submittedName>
</protein>
<dbReference type="AlphaFoldDB" id="A0A7Y2M0L0"/>
<dbReference type="RefSeq" id="WP_167034300.1">
    <property type="nucleotide sequence ID" value="NZ_BAAANA010000001.1"/>
</dbReference>
<proteinExistence type="predicted"/>
<keyword evidence="3" id="KW-1185">Reference proteome</keyword>
<evidence type="ECO:0000313" key="2">
    <source>
        <dbReference type="EMBL" id="NNH04007.1"/>
    </source>
</evidence>
<evidence type="ECO:0000313" key="3">
    <source>
        <dbReference type="Proteomes" id="UP000543598"/>
    </source>
</evidence>
<organism evidence="2 3">
    <name type="scientific">Microbacterium ulmi</name>
    <dbReference type="NCBI Taxonomy" id="179095"/>
    <lineage>
        <taxon>Bacteria</taxon>
        <taxon>Bacillati</taxon>
        <taxon>Actinomycetota</taxon>
        <taxon>Actinomycetes</taxon>
        <taxon>Micrococcales</taxon>
        <taxon>Microbacteriaceae</taxon>
        <taxon>Microbacterium</taxon>
    </lineage>
</organism>
<sequence length="323" mass="31252">METAAKPMPRLGRLALLGVSLAIAWLAVSVVLGWGFAQASADDRDQQTGAVASLLDSVGAAATGLLGDVVSDVPEIIELPATPAPAAAPAPPAPAPAPAPARPSGPAPAPAPVPSAHDIVTTVAPVTAPALDLVPSDAVTAVAGDLVDLAESVPVVGQIVAETGLDDLVEDAGDLIDTALSAITPADGASPVPDSPAGTVPGSTLPAAPQPGVLADPAAAAAVPLVHRVVLPVHTPSVGHGIPPAVGEAHLAGGGDPRSPDSPLTGGLCPSTVASGPGGAGPGAWTLAALDPHDAHRAWVRHAGPEDEHAPPAPTSSTDVSPD</sequence>
<dbReference type="Proteomes" id="UP000543598">
    <property type="component" value="Unassembled WGS sequence"/>
</dbReference>
<name>A0A7Y2M0L0_9MICO</name>
<feature type="compositionally biased region" description="Basic and acidic residues" evidence="1">
    <location>
        <begin position="291"/>
        <end position="310"/>
    </location>
</feature>